<feature type="transmembrane region" description="Helical" evidence="1">
    <location>
        <begin position="81"/>
        <end position="102"/>
    </location>
</feature>
<dbReference type="AlphaFoldDB" id="A0A3B1CJ74"/>
<reference evidence="2" key="1">
    <citation type="submission" date="2018-06" db="EMBL/GenBank/DDBJ databases">
        <authorList>
            <person name="Zhirakovskaya E."/>
        </authorList>
    </citation>
    <scope>NUCLEOTIDE SEQUENCE</scope>
</reference>
<feature type="transmembrane region" description="Helical" evidence="1">
    <location>
        <begin position="12"/>
        <end position="30"/>
    </location>
</feature>
<protein>
    <recommendedName>
        <fullName evidence="3">Major facilitator superfamily (MFS) profile domain-containing protein</fullName>
    </recommendedName>
</protein>
<keyword evidence="1" id="KW-0812">Transmembrane</keyword>
<feature type="transmembrane region" description="Helical" evidence="1">
    <location>
        <begin position="42"/>
        <end position="60"/>
    </location>
</feature>
<feature type="transmembrane region" description="Helical" evidence="1">
    <location>
        <begin position="304"/>
        <end position="329"/>
    </location>
</feature>
<keyword evidence="1" id="KW-1133">Transmembrane helix</keyword>
<dbReference type="SUPFAM" id="SSF103473">
    <property type="entry name" value="MFS general substrate transporter"/>
    <property type="match status" value="1"/>
</dbReference>
<feature type="transmembrane region" description="Helical" evidence="1">
    <location>
        <begin position="108"/>
        <end position="128"/>
    </location>
</feature>
<name>A0A3B1CJ74_9ZZZZ</name>
<dbReference type="InterPro" id="IPR036259">
    <property type="entry name" value="MFS_trans_sf"/>
</dbReference>
<feature type="transmembrane region" description="Helical" evidence="1">
    <location>
        <begin position="166"/>
        <end position="196"/>
    </location>
</feature>
<feature type="transmembrane region" description="Helical" evidence="1">
    <location>
        <begin position="208"/>
        <end position="227"/>
    </location>
</feature>
<gene>
    <name evidence="2" type="ORF">MNBD_NITROSPINAE02-2211</name>
</gene>
<evidence type="ECO:0008006" key="3">
    <source>
        <dbReference type="Google" id="ProtNLM"/>
    </source>
</evidence>
<evidence type="ECO:0000313" key="2">
    <source>
        <dbReference type="EMBL" id="VAX24004.1"/>
    </source>
</evidence>
<feature type="transmembrane region" description="Helical" evidence="1">
    <location>
        <begin position="247"/>
        <end position="268"/>
    </location>
</feature>
<keyword evidence="1" id="KW-0472">Membrane</keyword>
<sequence>MISRIFRPNSIIAMTGAIVGVALQLNWLATYSKIDTVGETEFWGRIILGGLFTPLIFYGFHRLTIFGIGRTRLPRETKLQYKAWDAASYAVFLVYILGAVGIQFGDFMTAALVAAFVLVKGLALAGLIDKNFRDRLLLSNGWLMAAFFVSGFAALIYQVAWQRALYLAYGVNIESVTVIVSIFMFGLGIGSLFGGILSKRWEEKLPELFMICEFTIGSFGIASLAIIKTMSFYTLSGSLIEVALATYGILLLPTLMMGATLPVLVAYINKVYKSVGKSVGVLYFVNTVGSAIACFAVADFLFPLFGLAGTVYTASFLNFMVGFIVYGFIRGLRNE</sequence>
<proteinExistence type="predicted"/>
<dbReference type="Gene3D" id="1.20.1250.20">
    <property type="entry name" value="MFS general substrate transporter like domains"/>
    <property type="match status" value="1"/>
</dbReference>
<feature type="transmembrane region" description="Helical" evidence="1">
    <location>
        <begin position="140"/>
        <end position="160"/>
    </location>
</feature>
<organism evidence="2">
    <name type="scientific">hydrothermal vent metagenome</name>
    <dbReference type="NCBI Taxonomy" id="652676"/>
    <lineage>
        <taxon>unclassified sequences</taxon>
        <taxon>metagenomes</taxon>
        <taxon>ecological metagenomes</taxon>
    </lineage>
</organism>
<evidence type="ECO:0000256" key="1">
    <source>
        <dbReference type="SAM" id="Phobius"/>
    </source>
</evidence>
<accession>A0A3B1CJ74</accession>
<dbReference type="EMBL" id="UOGE01000092">
    <property type="protein sequence ID" value="VAX24004.1"/>
    <property type="molecule type" value="Genomic_DNA"/>
</dbReference>
<feature type="transmembrane region" description="Helical" evidence="1">
    <location>
        <begin position="280"/>
        <end position="298"/>
    </location>
</feature>